<dbReference type="PROSITE" id="PS00191">
    <property type="entry name" value="CYTOCHROME_B5_1"/>
    <property type="match status" value="1"/>
</dbReference>
<evidence type="ECO:0000256" key="3">
    <source>
        <dbReference type="ARBA" id="ARBA00023004"/>
    </source>
</evidence>
<organism evidence="6">
    <name type="scientific">Compsopogon caeruleus</name>
    <dbReference type="NCBI Taxonomy" id="31354"/>
    <lineage>
        <taxon>Eukaryota</taxon>
        <taxon>Rhodophyta</taxon>
        <taxon>Compsopogonophyceae</taxon>
        <taxon>Compsopogonales</taxon>
        <taxon>Compsopogonaceae</taxon>
        <taxon>Compsopogon</taxon>
    </lineage>
</organism>
<dbReference type="GO" id="GO:0042759">
    <property type="term" value="P:long-chain fatty acid biosynthetic process"/>
    <property type="evidence" value="ECO:0007669"/>
    <property type="project" value="UniProtKB-ARBA"/>
</dbReference>
<keyword evidence="4" id="KW-0812">Transmembrane</keyword>
<dbReference type="GO" id="GO:0020037">
    <property type="term" value="F:heme binding"/>
    <property type="evidence" value="ECO:0007669"/>
    <property type="project" value="InterPro"/>
</dbReference>
<dbReference type="PRINTS" id="PR00363">
    <property type="entry name" value="CYTOCHROMEB5"/>
</dbReference>
<dbReference type="GO" id="GO:0006636">
    <property type="term" value="P:unsaturated fatty acid biosynthetic process"/>
    <property type="evidence" value="ECO:0007669"/>
    <property type="project" value="UniProtKB-ARBA"/>
</dbReference>
<keyword evidence="3" id="KW-0408">Iron</keyword>
<dbReference type="EMBL" id="HBGH01003252">
    <property type="protein sequence ID" value="CAD9228188.1"/>
    <property type="molecule type" value="Transcribed_RNA"/>
</dbReference>
<dbReference type="Gene3D" id="3.10.120.10">
    <property type="entry name" value="Cytochrome b5-like heme/steroid binding domain"/>
    <property type="match status" value="1"/>
</dbReference>
<dbReference type="InterPro" id="IPR005804">
    <property type="entry name" value="FA_desaturase_dom"/>
</dbReference>
<dbReference type="Pfam" id="PF00173">
    <property type="entry name" value="Cyt-b5"/>
    <property type="match status" value="1"/>
</dbReference>
<dbReference type="PANTHER" id="PTHR19353:SF19">
    <property type="entry name" value="DELTA(5) FATTY ACID DESATURASE C-RELATED"/>
    <property type="match status" value="1"/>
</dbReference>
<accession>A0A7S1T8A7</accession>
<evidence type="ECO:0000313" key="6">
    <source>
        <dbReference type="EMBL" id="CAD9228188.1"/>
    </source>
</evidence>
<dbReference type="PIRSF" id="PIRSF015921">
    <property type="entry name" value="FA_sphinglp_des"/>
    <property type="match status" value="1"/>
</dbReference>
<dbReference type="PROSITE" id="PS50255">
    <property type="entry name" value="CYTOCHROME_B5_2"/>
    <property type="match status" value="1"/>
</dbReference>
<dbReference type="InterPro" id="IPR012171">
    <property type="entry name" value="Fatty_acid_desaturase"/>
</dbReference>
<dbReference type="SMART" id="SM01117">
    <property type="entry name" value="Cyt-b5"/>
    <property type="match status" value="1"/>
</dbReference>
<dbReference type="PANTHER" id="PTHR19353">
    <property type="entry name" value="FATTY ACID DESATURASE 2"/>
    <property type="match status" value="1"/>
</dbReference>
<keyword evidence="1" id="KW-0349">Heme</keyword>
<dbReference type="InterPro" id="IPR036400">
    <property type="entry name" value="Cyt_B5-like_heme/steroid_sf"/>
</dbReference>
<evidence type="ECO:0000256" key="1">
    <source>
        <dbReference type="ARBA" id="ARBA00022617"/>
    </source>
</evidence>
<dbReference type="GO" id="GO:0016020">
    <property type="term" value="C:membrane"/>
    <property type="evidence" value="ECO:0007669"/>
    <property type="project" value="TreeGrafter"/>
</dbReference>
<gene>
    <name evidence="6" type="ORF">CCAE0312_LOCUS1757</name>
</gene>
<reference evidence="6" key="1">
    <citation type="submission" date="2021-01" db="EMBL/GenBank/DDBJ databases">
        <authorList>
            <person name="Corre E."/>
            <person name="Pelletier E."/>
            <person name="Niang G."/>
            <person name="Scheremetjew M."/>
            <person name="Finn R."/>
            <person name="Kale V."/>
            <person name="Holt S."/>
            <person name="Cochrane G."/>
            <person name="Meng A."/>
            <person name="Brown T."/>
            <person name="Cohen L."/>
        </authorList>
    </citation>
    <scope>NUCLEOTIDE SEQUENCE</scope>
    <source>
        <strain evidence="6">SAG 36.94</strain>
    </source>
</reference>
<protein>
    <recommendedName>
        <fullName evidence="5">Cytochrome b5 heme-binding domain-containing protein</fullName>
    </recommendedName>
</protein>
<dbReference type="InterPro" id="IPR001199">
    <property type="entry name" value="Cyt_B5-like_heme/steroid-bd"/>
</dbReference>
<name>A0A7S1T8A7_9RHOD</name>
<dbReference type="CDD" id="cd03506">
    <property type="entry name" value="Delta6-FADS-like"/>
    <property type="match status" value="1"/>
</dbReference>
<dbReference type="AlphaFoldDB" id="A0A7S1T8A7"/>
<keyword evidence="4" id="KW-0472">Membrane</keyword>
<dbReference type="FunFam" id="3.10.120.10:FF:000007">
    <property type="entry name" value="Sulfite oxidase, mitochondrial"/>
    <property type="match status" value="1"/>
</dbReference>
<dbReference type="GO" id="GO:0046872">
    <property type="term" value="F:metal ion binding"/>
    <property type="evidence" value="ECO:0007669"/>
    <property type="project" value="UniProtKB-KW"/>
</dbReference>
<evidence type="ECO:0000259" key="5">
    <source>
        <dbReference type="PROSITE" id="PS50255"/>
    </source>
</evidence>
<dbReference type="GO" id="GO:0016717">
    <property type="term" value="F:oxidoreductase activity, acting on paired donors, with oxidation of a pair of donors resulting in the reduction of molecular oxygen to two molecules of water"/>
    <property type="evidence" value="ECO:0007669"/>
    <property type="project" value="TreeGrafter"/>
</dbReference>
<evidence type="ECO:0000256" key="4">
    <source>
        <dbReference type="SAM" id="Phobius"/>
    </source>
</evidence>
<dbReference type="SUPFAM" id="SSF55856">
    <property type="entry name" value="Cytochrome b5-like heme/steroid binding domain"/>
    <property type="match status" value="1"/>
</dbReference>
<feature type="domain" description="Cytochrome b5 heme-binding" evidence="5">
    <location>
        <begin position="21"/>
        <end position="98"/>
    </location>
</feature>
<keyword evidence="4" id="KW-1133">Transmembrane helix</keyword>
<dbReference type="Pfam" id="PF00487">
    <property type="entry name" value="FA_desaturase"/>
    <property type="match status" value="1"/>
</dbReference>
<proteinExistence type="predicted"/>
<evidence type="ECO:0000256" key="2">
    <source>
        <dbReference type="ARBA" id="ARBA00022723"/>
    </source>
</evidence>
<sequence>MRRRKIKTKKTTRSEVQVGNGLKLSWQEVAQHNTDESAWIAVDGKVYDVTDYIDSHPGGREMLLLSVGRDATDLFRSYHPFTDKPRRIMEKFYIGEMVTYEHPVYTPDTGFYKEVCQEVGEYFRSRGIDHKSPKNMFYKMLPVYVVFAGTVYFTFMTERLPMSLRVVLAAAVGILQGVPLTGWMHDCSHASLGHSENWWWTIGRLSLDWVCGSSMLAWRNQHVIGHHVYTNVFGADPDLPGSKDSDVRRLVPEQIWKEVYAYQHLYMPPLYGLLVFKSRTTDITEVFSTLKNGPIRVNPISLQDVLRQFASKIFWFWYRVVVPHSICKMPLSQILPLFVVTEIFTGYWLAFNFQVSHVSDEAEFLASSADKGGEKPIHTLISDEWAISQVKTSLDYSHNDPVATYLSGALNYQVAHHLLPTVSQHYYPEITPIIMRICAKWNVEYKALPNYTAALCAHVRHLEKMGREGRAPELKLE</sequence>
<keyword evidence="2" id="KW-0479">Metal-binding</keyword>
<dbReference type="InterPro" id="IPR018506">
    <property type="entry name" value="Cyt_B5_heme-BS"/>
</dbReference>
<feature type="transmembrane region" description="Helical" evidence="4">
    <location>
        <begin position="136"/>
        <end position="156"/>
    </location>
</feature>